<evidence type="ECO:0000313" key="4">
    <source>
        <dbReference type="EMBL" id="PFX27988.1"/>
    </source>
</evidence>
<evidence type="ECO:0000256" key="1">
    <source>
        <dbReference type="ARBA" id="ARBA00022737"/>
    </source>
</evidence>
<dbReference type="STRING" id="50429.A0A2B4SHB9"/>
<keyword evidence="1" id="KW-0677">Repeat</keyword>
<dbReference type="GO" id="GO:0005886">
    <property type="term" value="C:plasma membrane"/>
    <property type="evidence" value="ECO:0007669"/>
    <property type="project" value="TreeGrafter"/>
</dbReference>
<dbReference type="PRINTS" id="PR00422">
    <property type="entry name" value="TRANSFERRIN"/>
</dbReference>
<dbReference type="PANTHER" id="PTHR11485:SF29">
    <property type="entry name" value="TRANSFERRIN 2"/>
    <property type="match status" value="1"/>
</dbReference>
<dbReference type="SMART" id="SM00094">
    <property type="entry name" value="TR_FER"/>
    <property type="match status" value="1"/>
</dbReference>
<dbReference type="Gene3D" id="3.40.190.10">
    <property type="entry name" value="Periplasmic binding protein-like II"/>
    <property type="match status" value="2"/>
</dbReference>
<dbReference type="GO" id="GO:0006826">
    <property type="term" value="P:iron ion transport"/>
    <property type="evidence" value="ECO:0007669"/>
    <property type="project" value="TreeGrafter"/>
</dbReference>
<keyword evidence="5" id="KW-1185">Reference proteome</keyword>
<feature type="transmembrane region" description="Helical" evidence="2">
    <location>
        <begin position="360"/>
        <end position="378"/>
    </location>
</feature>
<evidence type="ECO:0000256" key="2">
    <source>
        <dbReference type="SAM" id="Phobius"/>
    </source>
</evidence>
<keyword evidence="2" id="KW-1133">Transmembrane helix</keyword>
<evidence type="ECO:0000259" key="3">
    <source>
        <dbReference type="PROSITE" id="PS51408"/>
    </source>
</evidence>
<dbReference type="InterPro" id="IPR001156">
    <property type="entry name" value="Transferrin-like_dom"/>
</dbReference>
<feature type="domain" description="Transferrin-like" evidence="3">
    <location>
        <begin position="8"/>
        <end position="350"/>
    </location>
</feature>
<accession>A0A2B4SHB9</accession>
<protein>
    <submittedName>
        <fullName evidence="4">Lactotransferrin</fullName>
    </submittedName>
</protein>
<dbReference type="GO" id="GO:0055037">
    <property type="term" value="C:recycling endosome"/>
    <property type="evidence" value="ECO:0007669"/>
    <property type="project" value="TreeGrafter"/>
</dbReference>
<dbReference type="EMBL" id="LSMT01000092">
    <property type="protein sequence ID" value="PFX27988.1"/>
    <property type="molecule type" value="Genomic_DNA"/>
</dbReference>
<sequence>MHLAEISFRWCALPKEKAKCDDFMKHVNATAQNMTLTVKASCVDGTDADDCMEKINKGVADLVTLDGGNTYSAGEKYDFRVIVSEQYGEYDVKYYAVAIVKKANTGFDLKTLKGKKSCHTQADKNAGWKISVGFLLRSGIMDPVDCANPYKSYLSASKFFSESCVPRTKCKVSADVYQKVQNLCSLCDGPEDDKCTVSSSDYHKEAFKCMKDGKGDVAFVKIEMDSPKPFYDEANKTAYQYLCANGGRMEIGHQKECNLGASPAHAVVTRKENSDIEDIIKILTAMSDKYGRKQTNWNDFQLFNSTKYDGGKNLIFKDATTALKGIATDDQSYMGYLGDVYGKDVKALTSCDHLSSTSTMISPVTAFLLITAVLNALLM</sequence>
<dbReference type="InterPro" id="IPR018195">
    <property type="entry name" value="Transferrin_Fe_BS"/>
</dbReference>
<evidence type="ECO:0000313" key="5">
    <source>
        <dbReference type="Proteomes" id="UP000225706"/>
    </source>
</evidence>
<name>A0A2B4SHB9_STYPI</name>
<proteinExistence type="predicted"/>
<dbReference type="PANTHER" id="PTHR11485">
    <property type="entry name" value="TRANSFERRIN"/>
    <property type="match status" value="1"/>
</dbReference>
<reference evidence="5" key="1">
    <citation type="journal article" date="2017" name="bioRxiv">
        <title>Comparative analysis of the genomes of Stylophora pistillata and Acropora digitifera provides evidence for extensive differences between species of corals.</title>
        <authorList>
            <person name="Voolstra C.R."/>
            <person name="Li Y."/>
            <person name="Liew Y.J."/>
            <person name="Baumgarten S."/>
            <person name="Zoccola D."/>
            <person name="Flot J.-F."/>
            <person name="Tambutte S."/>
            <person name="Allemand D."/>
            <person name="Aranda M."/>
        </authorList>
    </citation>
    <scope>NUCLEOTIDE SEQUENCE [LARGE SCALE GENOMIC DNA]</scope>
</reference>
<keyword evidence="2" id="KW-0472">Membrane</keyword>
<dbReference type="GO" id="GO:0005615">
    <property type="term" value="C:extracellular space"/>
    <property type="evidence" value="ECO:0007669"/>
    <property type="project" value="TreeGrafter"/>
</dbReference>
<dbReference type="SUPFAM" id="SSF53850">
    <property type="entry name" value="Periplasmic binding protein-like II"/>
    <property type="match status" value="1"/>
</dbReference>
<dbReference type="OrthoDB" id="9981115at2759"/>
<gene>
    <name evidence="4" type="primary">LTF</name>
    <name evidence="4" type="ORF">AWC38_SpisGene7326</name>
</gene>
<dbReference type="Proteomes" id="UP000225706">
    <property type="component" value="Unassembled WGS sequence"/>
</dbReference>
<keyword evidence="2" id="KW-0812">Transmembrane</keyword>
<dbReference type="Pfam" id="PF00405">
    <property type="entry name" value="Transferrin"/>
    <property type="match status" value="1"/>
</dbReference>
<comment type="caution">
    <text evidence="4">The sequence shown here is derived from an EMBL/GenBank/DDBJ whole genome shotgun (WGS) entry which is preliminary data.</text>
</comment>
<dbReference type="PROSITE" id="PS51408">
    <property type="entry name" value="TRANSFERRIN_LIKE_4"/>
    <property type="match status" value="1"/>
</dbReference>
<dbReference type="GO" id="GO:0005769">
    <property type="term" value="C:early endosome"/>
    <property type="evidence" value="ECO:0007669"/>
    <property type="project" value="TreeGrafter"/>
</dbReference>
<dbReference type="PROSITE" id="PS00205">
    <property type="entry name" value="TRANSFERRIN_LIKE_1"/>
    <property type="match status" value="1"/>
</dbReference>
<organism evidence="4 5">
    <name type="scientific">Stylophora pistillata</name>
    <name type="common">Smooth cauliflower coral</name>
    <dbReference type="NCBI Taxonomy" id="50429"/>
    <lineage>
        <taxon>Eukaryota</taxon>
        <taxon>Metazoa</taxon>
        <taxon>Cnidaria</taxon>
        <taxon>Anthozoa</taxon>
        <taxon>Hexacorallia</taxon>
        <taxon>Scleractinia</taxon>
        <taxon>Astrocoeniina</taxon>
        <taxon>Pocilloporidae</taxon>
        <taxon>Stylophora</taxon>
    </lineage>
</organism>
<dbReference type="AlphaFoldDB" id="A0A2B4SHB9"/>